<proteinExistence type="predicted"/>
<evidence type="ECO:0000313" key="5">
    <source>
        <dbReference type="EMBL" id="HIX48056.1"/>
    </source>
</evidence>
<dbReference type="GO" id="GO:0000976">
    <property type="term" value="F:transcription cis-regulatory region binding"/>
    <property type="evidence" value="ECO:0007669"/>
    <property type="project" value="TreeGrafter"/>
</dbReference>
<evidence type="ECO:0000256" key="2">
    <source>
        <dbReference type="ARBA" id="ARBA00023125"/>
    </source>
</evidence>
<dbReference type="CDD" id="cd06267">
    <property type="entry name" value="PBP1_LacI_sugar_binding-like"/>
    <property type="match status" value="1"/>
</dbReference>
<dbReference type="EMBL" id="DXFA01000064">
    <property type="protein sequence ID" value="HIX48056.1"/>
    <property type="molecule type" value="Genomic_DNA"/>
</dbReference>
<gene>
    <name evidence="5" type="ORF">H9981_03425</name>
</gene>
<dbReference type="Pfam" id="PF00532">
    <property type="entry name" value="Peripla_BP_1"/>
    <property type="match status" value="1"/>
</dbReference>
<keyword evidence="2" id="KW-0238">DNA-binding</keyword>
<dbReference type="PROSITE" id="PS00356">
    <property type="entry name" value="HTH_LACI_1"/>
    <property type="match status" value="1"/>
</dbReference>
<evidence type="ECO:0000313" key="6">
    <source>
        <dbReference type="Proteomes" id="UP000824243"/>
    </source>
</evidence>
<dbReference type="InterPro" id="IPR028082">
    <property type="entry name" value="Peripla_BP_I"/>
</dbReference>
<protein>
    <submittedName>
        <fullName evidence="5">LacI family transcriptional regulator</fullName>
    </submittedName>
</protein>
<comment type="caution">
    <text evidence="5">The sequence shown here is derived from an EMBL/GenBank/DDBJ whole genome shotgun (WGS) entry which is preliminary data.</text>
</comment>
<dbReference type="SUPFAM" id="SSF47413">
    <property type="entry name" value="lambda repressor-like DNA-binding domains"/>
    <property type="match status" value="1"/>
</dbReference>
<dbReference type="AlphaFoldDB" id="A0A9D2AT35"/>
<dbReference type="Proteomes" id="UP000824243">
    <property type="component" value="Unassembled WGS sequence"/>
</dbReference>
<dbReference type="CDD" id="cd01392">
    <property type="entry name" value="HTH_LacI"/>
    <property type="match status" value="1"/>
</dbReference>
<reference evidence="5" key="2">
    <citation type="submission" date="2021-04" db="EMBL/GenBank/DDBJ databases">
        <authorList>
            <person name="Gilroy R."/>
        </authorList>
    </citation>
    <scope>NUCLEOTIDE SEQUENCE</scope>
    <source>
        <strain evidence="5">ChiSjej5B23-15282</strain>
    </source>
</reference>
<dbReference type="PANTHER" id="PTHR30146">
    <property type="entry name" value="LACI-RELATED TRANSCRIPTIONAL REPRESSOR"/>
    <property type="match status" value="1"/>
</dbReference>
<dbReference type="PANTHER" id="PTHR30146:SF154">
    <property type="entry name" value="TRANSCRIPTION REGULATOR, MEMBER OF GALR FAMILY"/>
    <property type="match status" value="1"/>
</dbReference>
<feature type="domain" description="HTH lacI-type" evidence="4">
    <location>
        <begin position="1"/>
        <end position="55"/>
    </location>
</feature>
<keyword evidence="1" id="KW-0805">Transcription regulation</keyword>
<dbReference type="InterPro" id="IPR000843">
    <property type="entry name" value="HTH_LacI"/>
</dbReference>
<accession>A0A9D2AT35</accession>
<evidence type="ECO:0000259" key="4">
    <source>
        <dbReference type="PROSITE" id="PS50932"/>
    </source>
</evidence>
<organism evidence="5 6">
    <name type="scientific">Candidatus Mediterraneibacter caccavium</name>
    <dbReference type="NCBI Taxonomy" id="2838661"/>
    <lineage>
        <taxon>Bacteria</taxon>
        <taxon>Bacillati</taxon>
        <taxon>Bacillota</taxon>
        <taxon>Clostridia</taxon>
        <taxon>Lachnospirales</taxon>
        <taxon>Lachnospiraceae</taxon>
        <taxon>Mediterraneibacter</taxon>
    </lineage>
</organism>
<sequence length="334" mass="37250">MNIYDIAKLAGVSIATVSRVVNGSPRVSEQTRQKVLSVMEENDYTPNVFARGLGLDSMQIIGIICPDVADAYMARAVSFLERRLKEYGYDCILYCSGHEQQKKEEAVDLIMKKRIDALILVGSTYTGYGDGDASSAEYIRRAAEKIPVFLINGKISGENIYSVYNKDEEAVYDAVSRLIRSGRKRVLFLTDSRSYSVSQKMEGYERALRENGLPVTGELKLLTENRIHLVRDILLARRALEYDSVFATDDALAVGAVKYANAKGLKIPEELSVIGYNNSEYSVCCEPELTTIDNTAEKLCNLTIDNIMKLLKGEDVPVEVPVECMLVKRCTTDF</sequence>
<dbReference type="Pfam" id="PF00356">
    <property type="entry name" value="LacI"/>
    <property type="match status" value="1"/>
</dbReference>
<name>A0A9D2AT35_9FIRM</name>
<dbReference type="InterPro" id="IPR001761">
    <property type="entry name" value="Peripla_BP/Lac1_sug-bd_dom"/>
</dbReference>
<dbReference type="Gene3D" id="1.10.260.40">
    <property type="entry name" value="lambda repressor-like DNA-binding domains"/>
    <property type="match status" value="1"/>
</dbReference>
<evidence type="ECO:0000256" key="1">
    <source>
        <dbReference type="ARBA" id="ARBA00023015"/>
    </source>
</evidence>
<dbReference type="GO" id="GO:0003700">
    <property type="term" value="F:DNA-binding transcription factor activity"/>
    <property type="evidence" value="ECO:0007669"/>
    <property type="project" value="TreeGrafter"/>
</dbReference>
<dbReference type="Gene3D" id="3.40.50.2300">
    <property type="match status" value="2"/>
</dbReference>
<dbReference type="SUPFAM" id="SSF53822">
    <property type="entry name" value="Periplasmic binding protein-like I"/>
    <property type="match status" value="1"/>
</dbReference>
<dbReference type="InterPro" id="IPR010982">
    <property type="entry name" value="Lambda_DNA-bd_dom_sf"/>
</dbReference>
<dbReference type="PROSITE" id="PS50932">
    <property type="entry name" value="HTH_LACI_2"/>
    <property type="match status" value="1"/>
</dbReference>
<reference evidence="5" key="1">
    <citation type="journal article" date="2021" name="PeerJ">
        <title>Extensive microbial diversity within the chicken gut microbiome revealed by metagenomics and culture.</title>
        <authorList>
            <person name="Gilroy R."/>
            <person name="Ravi A."/>
            <person name="Getino M."/>
            <person name="Pursley I."/>
            <person name="Horton D.L."/>
            <person name="Alikhan N.F."/>
            <person name="Baker D."/>
            <person name="Gharbi K."/>
            <person name="Hall N."/>
            <person name="Watson M."/>
            <person name="Adriaenssens E.M."/>
            <person name="Foster-Nyarko E."/>
            <person name="Jarju S."/>
            <person name="Secka A."/>
            <person name="Antonio M."/>
            <person name="Oren A."/>
            <person name="Chaudhuri R.R."/>
            <person name="La Ragione R."/>
            <person name="Hildebrand F."/>
            <person name="Pallen M.J."/>
        </authorList>
    </citation>
    <scope>NUCLEOTIDE SEQUENCE</scope>
    <source>
        <strain evidence="5">ChiSjej5B23-15282</strain>
    </source>
</reference>
<dbReference type="SMART" id="SM00354">
    <property type="entry name" value="HTH_LACI"/>
    <property type="match status" value="1"/>
</dbReference>
<keyword evidence="3" id="KW-0804">Transcription</keyword>
<evidence type="ECO:0000256" key="3">
    <source>
        <dbReference type="ARBA" id="ARBA00023163"/>
    </source>
</evidence>
<dbReference type="PRINTS" id="PR00036">
    <property type="entry name" value="HTHLACI"/>
</dbReference>